<dbReference type="GO" id="GO:0080120">
    <property type="term" value="P:CAAX-box protein maturation"/>
    <property type="evidence" value="ECO:0007669"/>
    <property type="project" value="UniProtKB-ARBA"/>
</dbReference>
<dbReference type="AlphaFoldDB" id="A0A1H2AAE2"/>
<gene>
    <name evidence="3" type="ORF">SAMN04489812_5778</name>
</gene>
<dbReference type="PANTHER" id="PTHR36435:SF1">
    <property type="entry name" value="CAAX AMINO TERMINAL PROTEASE FAMILY PROTEIN"/>
    <property type="match status" value="1"/>
</dbReference>
<evidence type="ECO:0000259" key="2">
    <source>
        <dbReference type="Pfam" id="PF02517"/>
    </source>
</evidence>
<proteinExistence type="predicted"/>
<dbReference type="InterPro" id="IPR003675">
    <property type="entry name" value="Rce1/LyrA-like_dom"/>
</dbReference>
<feature type="transmembrane region" description="Helical" evidence="1">
    <location>
        <begin position="217"/>
        <end position="237"/>
    </location>
</feature>
<evidence type="ECO:0000313" key="3">
    <source>
        <dbReference type="EMBL" id="SDT42732.1"/>
    </source>
</evidence>
<evidence type="ECO:0000313" key="4">
    <source>
        <dbReference type="Proteomes" id="UP000199103"/>
    </source>
</evidence>
<feature type="transmembrane region" description="Helical" evidence="1">
    <location>
        <begin position="129"/>
        <end position="152"/>
    </location>
</feature>
<accession>A0A1H2AAE2</accession>
<organism evidence="3 4">
    <name type="scientific">Microlunatus soli</name>
    <dbReference type="NCBI Taxonomy" id="630515"/>
    <lineage>
        <taxon>Bacteria</taxon>
        <taxon>Bacillati</taxon>
        <taxon>Actinomycetota</taxon>
        <taxon>Actinomycetes</taxon>
        <taxon>Propionibacteriales</taxon>
        <taxon>Propionibacteriaceae</taxon>
        <taxon>Microlunatus</taxon>
    </lineage>
</organism>
<dbReference type="PANTHER" id="PTHR36435">
    <property type="entry name" value="SLR1288 PROTEIN"/>
    <property type="match status" value="1"/>
</dbReference>
<feature type="transmembrane region" description="Helical" evidence="1">
    <location>
        <begin position="89"/>
        <end position="117"/>
    </location>
</feature>
<keyword evidence="1" id="KW-1133">Transmembrane helix</keyword>
<sequence>MSRVVPEGADLETDAGLRPGWREFMAAAIAFVIIFAGIVAWSRFGPDLSKQIAGLVEYALSAILGLGAFAVAVAARIRRVQPFGVHRVAGSWLAIGAVSGLGTFAVGLLVSVGYITLSGDQRVIQGDYQASAGAGPLFLIGTLLLGSVATPIGEEFLWRGVLANVLLRHLPGWIAVIGSAALFAVAHGINAVAPTAFVVGLATVLLFRRTRSVWPGVCLHAVHNSLSTFFPLAIAALS</sequence>
<dbReference type="RefSeq" id="WP_091530489.1">
    <property type="nucleotide sequence ID" value="NZ_LT629772.1"/>
</dbReference>
<dbReference type="Proteomes" id="UP000199103">
    <property type="component" value="Chromosome I"/>
</dbReference>
<protein>
    <recommendedName>
        <fullName evidence="2">CAAX prenyl protease 2/Lysostaphin resistance protein A-like domain-containing protein</fullName>
    </recommendedName>
</protein>
<dbReference type="OrthoDB" id="193898at2"/>
<dbReference type="STRING" id="630515.SAMN04489812_5778"/>
<name>A0A1H2AAE2_9ACTN</name>
<reference evidence="3 4" key="1">
    <citation type="submission" date="2016-10" db="EMBL/GenBank/DDBJ databases">
        <authorList>
            <person name="de Groot N.N."/>
        </authorList>
    </citation>
    <scope>NUCLEOTIDE SEQUENCE [LARGE SCALE GENOMIC DNA]</scope>
    <source>
        <strain evidence="3 4">DSM 21800</strain>
    </source>
</reference>
<feature type="transmembrane region" description="Helical" evidence="1">
    <location>
        <begin position="24"/>
        <end position="44"/>
    </location>
</feature>
<dbReference type="EMBL" id="LT629772">
    <property type="protein sequence ID" value="SDT42732.1"/>
    <property type="molecule type" value="Genomic_DNA"/>
</dbReference>
<dbReference type="InterPro" id="IPR052710">
    <property type="entry name" value="CAAX_protease"/>
</dbReference>
<keyword evidence="1" id="KW-0472">Membrane</keyword>
<keyword evidence="1" id="KW-0812">Transmembrane</keyword>
<dbReference type="Pfam" id="PF02517">
    <property type="entry name" value="Rce1-like"/>
    <property type="match status" value="1"/>
</dbReference>
<feature type="transmembrane region" description="Helical" evidence="1">
    <location>
        <begin position="172"/>
        <end position="205"/>
    </location>
</feature>
<evidence type="ECO:0000256" key="1">
    <source>
        <dbReference type="SAM" id="Phobius"/>
    </source>
</evidence>
<keyword evidence="4" id="KW-1185">Reference proteome</keyword>
<feature type="transmembrane region" description="Helical" evidence="1">
    <location>
        <begin position="56"/>
        <end position="77"/>
    </location>
</feature>
<dbReference type="GO" id="GO:0004175">
    <property type="term" value="F:endopeptidase activity"/>
    <property type="evidence" value="ECO:0007669"/>
    <property type="project" value="UniProtKB-ARBA"/>
</dbReference>
<feature type="domain" description="CAAX prenyl protease 2/Lysostaphin resistance protein A-like" evidence="2">
    <location>
        <begin position="139"/>
        <end position="225"/>
    </location>
</feature>